<name>A0ABQ9EWM6_TEGGR</name>
<sequence length="414" mass="46525">MGCSGSSQSGNTRPVNVQGQVMPAMPQAPPYLGPPNTYQIVNLDVPYRMQTSNVWTNSDLQISTLNTEVYEPALVQLYDMDFRLTCFVVTPGSMSASGFITSVDVKKQLRAQGIFRKKRDDDKNEKYKLQIVKSVLPQQIFTYGLFQIGHQSQAQQDHIFKAIHDYTSSGGRLVCLEVTGGNFQAGQPQQQRQQQAFGMGGMGMNNQPALMFYGYGPNTQKYVYQMVPAALVATHNPMTTAFNGQWSLQMDWQNITANYLSQGWRLVDIFLNQNNEHFTNRTFMATKYTINLGAMFIFEKPSSKMNDNTPVYECTMVEYHAKGKMNIGFGSLSTNVPIAWEPVIESMGQNGWELVRCLQTPATPIQHGFMNMSPDFSNVMWLFFQRKIMKPEEAPAAKTDDEPPAPVEAPKSSE</sequence>
<evidence type="ECO:0000313" key="2">
    <source>
        <dbReference type="EMBL" id="KAJ8309562.1"/>
    </source>
</evidence>
<evidence type="ECO:0000256" key="1">
    <source>
        <dbReference type="SAM" id="MobiDB-lite"/>
    </source>
</evidence>
<keyword evidence="3" id="KW-1185">Reference proteome</keyword>
<evidence type="ECO:0000313" key="3">
    <source>
        <dbReference type="Proteomes" id="UP001217089"/>
    </source>
</evidence>
<dbReference type="EMBL" id="JARBDR010000657">
    <property type="protein sequence ID" value="KAJ8309562.1"/>
    <property type="molecule type" value="Genomic_DNA"/>
</dbReference>
<gene>
    <name evidence="2" type="ORF">KUTeg_014436</name>
</gene>
<dbReference type="Proteomes" id="UP001217089">
    <property type="component" value="Unassembled WGS sequence"/>
</dbReference>
<accession>A0ABQ9EWM6</accession>
<reference evidence="2 3" key="1">
    <citation type="submission" date="2022-12" db="EMBL/GenBank/DDBJ databases">
        <title>Chromosome-level genome of Tegillarca granosa.</title>
        <authorList>
            <person name="Kim J."/>
        </authorList>
    </citation>
    <scope>NUCLEOTIDE SEQUENCE [LARGE SCALE GENOMIC DNA]</scope>
    <source>
        <strain evidence="2">Teg-2019</strain>
        <tissue evidence="2">Adductor muscle</tissue>
    </source>
</reference>
<feature type="region of interest" description="Disordered" evidence="1">
    <location>
        <begin position="392"/>
        <end position="414"/>
    </location>
</feature>
<comment type="caution">
    <text evidence="2">The sequence shown here is derived from an EMBL/GenBank/DDBJ whole genome shotgun (WGS) entry which is preliminary data.</text>
</comment>
<proteinExistence type="predicted"/>
<protein>
    <submittedName>
        <fullName evidence="2">Uncharacterized protein</fullName>
    </submittedName>
</protein>
<organism evidence="2 3">
    <name type="scientific">Tegillarca granosa</name>
    <name type="common">Malaysian cockle</name>
    <name type="synonym">Anadara granosa</name>
    <dbReference type="NCBI Taxonomy" id="220873"/>
    <lineage>
        <taxon>Eukaryota</taxon>
        <taxon>Metazoa</taxon>
        <taxon>Spiralia</taxon>
        <taxon>Lophotrochozoa</taxon>
        <taxon>Mollusca</taxon>
        <taxon>Bivalvia</taxon>
        <taxon>Autobranchia</taxon>
        <taxon>Pteriomorphia</taxon>
        <taxon>Arcoida</taxon>
        <taxon>Arcoidea</taxon>
        <taxon>Arcidae</taxon>
        <taxon>Tegillarca</taxon>
    </lineage>
</organism>
<feature type="compositionally biased region" description="Basic and acidic residues" evidence="1">
    <location>
        <begin position="392"/>
        <end position="401"/>
    </location>
</feature>